<dbReference type="PROSITE" id="PS51725">
    <property type="entry name" value="ABM"/>
    <property type="match status" value="1"/>
</dbReference>
<dbReference type="InterPro" id="IPR007138">
    <property type="entry name" value="ABM_dom"/>
</dbReference>
<dbReference type="STRING" id="225991.MA05_13285"/>
<dbReference type="Gene3D" id="3.30.70.100">
    <property type="match status" value="1"/>
</dbReference>
<organism evidence="2 3">
    <name type="scientific">Comamonas aquatica DA1877</name>
    <dbReference type="NCBI Taxonomy" id="1457173"/>
    <lineage>
        <taxon>Bacteria</taxon>
        <taxon>Pseudomonadati</taxon>
        <taxon>Pseudomonadota</taxon>
        <taxon>Betaproteobacteria</taxon>
        <taxon>Burkholderiales</taxon>
        <taxon>Comamonadaceae</taxon>
        <taxon>Comamonas</taxon>
    </lineage>
</organism>
<keyword evidence="2" id="KW-0503">Monooxygenase</keyword>
<evidence type="ECO:0000259" key="1">
    <source>
        <dbReference type="PROSITE" id="PS51725"/>
    </source>
</evidence>
<feature type="domain" description="ABM" evidence="1">
    <location>
        <begin position="5"/>
        <end position="96"/>
    </location>
</feature>
<dbReference type="SUPFAM" id="SSF54909">
    <property type="entry name" value="Dimeric alpha+beta barrel"/>
    <property type="match status" value="1"/>
</dbReference>
<proteinExistence type="predicted"/>
<accession>A0A014Q6B6</accession>
<comment type="caution">
    <text evidence="2">The sequence shown here is derived from an EMBL/GenBank/DDBJ whole genome shotgun (WGS) entry which is preliminary data.</text>
</comment>
<keyword evidence="2" id="KW-0560">Oxidoreductase</keyword>
<reference evidence="2 3" key="1">
    <citation type="submission" date="2014-01" db="EMBL/GenBank/DDBJ databases">
        <title>Interspecies Systems Biology Uncovers Metabolites Affecting C. elegans Gene Expression and Life History Traits.</title>
        <authorList>
            <person name="Watson E."/>
            <person name="Macneil L.T."/>
            <person name="Ritter A.D."/>
            <person name="Yilmaz L.S."/>
            <person name="Rosebrock A.P."/>
            <person name="Caudy A.A."/>
            <person name="Walhout A.J."/>
        </authorList>
    </citation>
    <scope>NUCLEOTIDE SEQUENCE [LARGE SCALE GENOMIC DNA]</scope>
    <source>
        <strain evidence="2 3">DA1877</strain>
    </source>
</reference>
<gene>
    <name evidence="2" type="ORF">AX13_10190</name>
</gene>
<name>A0A014Q6B6_9BURK</name>
<dbReference type="PANTHER" id="PTHR33336:SF3">
    <property type="entry name" value="ABM DOMAIN-CONTAINING PROTEIN"/>
    <property type="match status" value="1"/>
</dbReference>
<dbReference type="GO" id="GO:0004497">
    <property type="term" value="F:monooxygenase activity"/>
    <property type="evidence" value="ECO:0007669"/>
    <property type="project" value="UniProtKB-KW"/>
</dbReference>
<dbReference type="AlphaFoldDB" id="A0A014Q6B6"/>
<dbReference type="Pfam" id="PF03992">
    <property type="entry name" value="ABM"/>
    <property type="match status" value="1"/>
</dbReference>
<evidence type="ECO:0000313" key="3">
    <source>
        <dbReference type="Proteomes" id="UP000020766"/>
    </source>
</evidence>
<dbReference type="PATRIC" id="fig|1457173.3.peg.3438"/>
<dbReference type="InterPro" id="IPR011008">
    <property type="entry name" value="Dimeric_a/b-barrel"/>
</dbReference>
<dbReference type="EMBL" id="JBOK01000029">
    <property type="protein sequence ID" value="EXU78702.1"/>
    <property type="molecule type" value="Genomic_DNA"/>
</dbReference>
<dbReference type="PANTHER" id="PTHR33336">
    <property type="entry name" value="QUINOL MONOOXYGENASE YGIN-RELATED"/>
    <property type="match status" value="1"/>
</dbReference>
<keyword evidence="3" id="KW-1185">Reference proteome</keyword>
<dbReference type="Proteomes" id="UP000020766">
    <property type="component" value="Unassembled WGS sequence"/>
</dbReference>
<dbReference type="InterPro" id="IPR050744">
    <property type="entry name" value="AI-2_Isomerase_LsrG"/>
</dbReference>
<sequence>MNTMLLIVGTVSLPAENLVHARPAMRAMVDASRAETGCLAYHYAEDVLVPGLIHVKELWTDQAALDAHFASAHLQAWRASWPALGLGNRDLQVYEVGAPRAT</sequence>
<protein>
    <submittedName>
        <fullName evidence="2">Antibiotic biosynthesis monooxygenase</fullName>
    </submittedName>
</protein>
<evidence type="ECO:0000313" key="2">
    <source>
        <dbReference type="EMBL" id="EXU78702.1"/>
    </source>
</evidence>